<evidence type="ECO:0000259" key="3">
    <source>
        <dbReference type="PROSITE" id="PS50112"/>
    </source>
</evidence>
<dbReference type="CDD" id="cd01948">
    <property type="entry name" value="EAL"/>
    <property type="match status" value="1"/>
</dbReference>
<dbReference type="GO" id="GO:0007165">
    <property type="term" value="P:signal transduction"/>
    <property type="evidence" value="ECO:0007669"/>
    <property type="project" value="InterPro"/>
</dbReference>
<dbReference type="InterPro" id="IPR003660">
    <property type="entry name" value="HAMP_dom"/>
</dbReference>
<dbReference type="InterPro" id="IPR013655">
    <property type="entry name" value="PAS_fold_3"/>
</dbReference>
<accession>A0A4R2LA16</accession>
<dbReference type="Gene3D" id="3.30.450.20">
    <property type="entry name" value="PAS domain"/>
    <property type="match status" value="1"/>
</dbReference>
<feature type="domain" description="HAMP" evidence="6">
    <location>
        <begin position="190"/>
        <end position="242"/>
    </location>
</feature>
<dbReference type="Gene3D" id="3.20.20.450">
    <property type="entry name" value="EAL domain"/>
    <property type="match status" value="1"/>
</dbReference>
<dbReference type="PROSITE" id="PS50112">
    <property type="entry name" value="PAS"/>
    <property type="match status" value="1"/>
</dbReference>
<dbReference type="InterPro" id="IPR029787">
    <property type="entry name" value="Nucleotide_cyclase"/>
</dbReference>
<protein>
    <submittedName>
        <fullName evidence="8">PAS domain S-box-containing protein/diguanylate cyclase (GGDEF)-like protein</fullName>
    </submittedName>
</protein>
<dbReference type="GO" id="GO:0003824">
    <property type="term" value="F:catalytic activity"/>
    <property type="evidence" value="ECO:0007669"/>
    <property type="project" value="UniProtKB-ARBA"/>
</dbReference>
<dbReference type="SMART" id="SM00304">
    <property type="entry name" value="HAMP"/>
    <property type="match status" value="1"/>
</dbReference>
<dbReference type="SMART" id="SM00052">
    <property type="entry name" value="EAL"/>
    <property type="match status" value="1"/>
</dbReference>
<dbReference type="InterPro" id="IPR003018">
    <property type="entry name" value="GAF"/>
</dbReference>
<dbReference type="InterPro" id="IPR000014">
    <property type="entry name" value="PAS"/>
</dbReference>
<dbReference type="Pfam" id="PF00563">
    <property type="entry name" value="EAL"/>
    <property type="match status" value="1"/>
</dbReference>
<dbReference type="InterPro" id="IPR000700">
    <property type="entry name" value="PAS-assoc_C"/>
</dbReference>
<sequence>MRLHHKLSLALLPAVLLAVVGFGAWAYAAAYEALSSRALQGVGWLAERFVEEQLAARYGGEVDALGRQMRQADALAAIAGLARSGPQRVVLLDAERRVLHASGADVAEWPARWGDLLAGTDAATGRFEEPGGRAWLYGVQRFEPWGWSVMVLEPEDDLVAAIARIRWITAWTALLTALVVVAMVLWVSREMLARPIRTLQQAAARIARDPAPVRIAIDSGDELDDLARSMEAMAAALAAEIGRREEADRQLERVKNLYAALGETNQALVRIHARGELLNALCRIAVQHGGFLLAWVGELDHATGWLVPCAVAGPAAPMVERIRVSVLGERPEGRGVTGRACRGDGWAIENDFLGNPDMAPWREAARGFGIGSAAAFGLYEEGELTGFLVVYAAEAGFFRADLVALLRSLAADISFALSALRRAEARERAEHAQRDAEERLHSALEASGDGIWELDLASGQLIATPRCLEMLGYVPGDIPTTYQAWDELLHPEDRRDTEAAIEAHVRGDSVQFVREHRLRCADGQYRWVRSAGRVMRRDADGHPLRMFGTLHDINDRKAAEERILFLGYRDVLTGLPNRVLFADRLSQALAHARRSGRRVAVMFLDLDRFKVVNDTLGHGVGDALLRAVADRLRCSVREADTVCRRGGDEFVVALQDVDEIDSVTRVAGKIRDRLGEPFELDGHTVHVGASIGVALFPDDGAEPEALIRHADTAMYAAKDAGRGTVQFFMPAMGTRAERRRRLETALRRALADGLLHLDLRAQVALADGRVVRGEALLRSDEPALAGSPAADILALADECGLADPLDDWLIASACREQRRWHRAGRPLLPVVVKLAAAHLRGQELPRRVAEALAAAQMPAECLELAFAESVVARDLDLAGANLRALRRMGVRIALDGFGSGGSSLVSLKRFPVDRLAIDASLVRDLPDDRSSAELTRAIVAMAHALQLEVVAAGVERAPQRDFLAGVGCDHAQGDGIAAACDGDAFVAWLAGRDAAGPGT</sequence>
<proteinExistence type="predicted"/>
<dbReference type="PROSITE" id="PS50887">
    <property type="entry name" value="GGDEF"/>
    <property type="match status" value="1"/>
</dbReference>
<dbReference type="NCBIfam" id="TIGR00229">
    <property type="entry name" value="sensory_box"/>
    <property type="match status" value="1"/>
</dbReference>
<dbReference type="Proteomes" id="UP000295765">
    <property type="component" value="Unassembled WGS sequence"/>
</dbReference>
<feature type="domain" description="GGDEF" evidence="7">
    <location>
        <begin position="597"/>
        <end position="730"/>
    </location>
</feature>
<dbReference type="NCBIfam" id="TIGR00254">
    <property type="entry name" value="GGDEF"/>
    <property type="match status" value="1"/>
</dbReference>
<dbReference type="SUPFAM" id="SSF55073">
    <property type="entry name" value="Nucleotide cyclase"/>
    <property type="match status" value="1"/>
</dbReference>
<evidence type="ECO:0000313" key="9">
    <source>
        <dbReference type="Proteomes" id="UP000295765"/>
    </source>
</evidence>
<feature type="domain" description="PAS" evidence="3">
    <location>
        <begin position="436"/>
        <end position="508"/>
    </location>
</feature>
<dbReference type="Pfam" id="PF08447">
    <property type="entry name" value="PAS_3"/>
    <property type="match status" value="1"/>
</dbReference>
<evidence type="ECO:0000259" key="7">
    <source>
        <dbReference type="PROSITE" id="PS50887"/>
    </source>
</evidence>
<dbReference type="InterPro" id="IPR035965">
    <property type="entry name" value="PAS-like_dom_sf"/>
</dbReference>
<dbReference type="InterPro" id="IPR035919">
    <property type="entry name" value="EAL_sf"/>
</dbReference>
<evidence type="ECO:0000313" key="8">
    <source>
        <dbReference type="EMBL" id="TCO81016.1"/>
    </source>
</evidence>
<dbReference type="SUPFAM" id="SSF55785">
    <property type="entry name" value="PYP-like sensor domain (PAS domain)"/>
    <property type="match status" value="1"/>
</dbReference>
<dbReference type="PANTHER" id="PTHR44757">
    <property type="entry name" value="DIGUANYLATE CYCLASE DGCP"/>
    <property type="match status" value="1"/>
</dbReference>
<dbReference type="RefSeq" id="WP_132542177.1">
    <property type="nucleotide sequence ID" value="NZ_SLWY01000010.1"/>
</dbReference>
<gene>
    <name evidence="8" type="ORF">EV699_11041</name>
</gene>
<dbReference type="Pfam" id="PF00672">
    <property type="entry name" value="HAMP"/>
    <property type="match status" value="1"/>
</dbReference>
<evidence type="ECO:0000259" key="5">
    <source>
        <dbReference type="PROSITE" id="PS50883"/>
    </source>
</evidence>
<dbReference type="InterPro" id="IPR029016">
    <property type="entry name" value="GAF-like_dom_sf"/>
</dbReference>
<keyword evidence="2" id="KW-0175">Coiled coil</keyword>
<dbReference type="SUPFAM" id="SSF158472">
    <property type="entry name" value="HAMP domain-like"/>
    <property type="match status" value="1"/>
</dbReference>
<feature type="domain" description="EAL" evidence="5">
    <location>
        <begin position="739"/>
        <end position="993"/>
    </location>
</feature>
<dbReference type="PROSITE" id="PS50885">
    <property type="entry name" value="HAMP"/>
    <property type="match status" value="1"/>
</dbReference>
<dbReference type="Gene3D" id="6.10.340.10">
    <property type="match status" value="1"/>
</dbReference>
<dbReference type="SMART" id="SM00091">
    <property type="entry name" value="PAS"/>
    <property type="match status" value="1"/>
</dbReference>
<dbReference type="FunFam" id="3.30.70.270:FF:000001">
    <property type="entry name" value="Diguanylate cyclase domain protein"/>
    <property type="match status" value="1"/>
</dbReference>
<dbReference type="Pfam" id="PF13185">
    <property type="entry name" value="GAF_2"/>
    <property type="match status" value="1"/>
</dbReference>
<reference evidence="8 9" key="1">
    <citation type="submission" date="2019-03" db="EMBL/GenBank/DDBJ databases">
        <title>Genomic Encyclopedia of Type Strains, Phase IV (KMG-IV): sequencing the most valuable type-strain genomes for metagenomic binning, comparative biology and taxonomic classification.</title>
        <authorList>
            <person name="Goeker M."/>
        </authorList>
    </citation>
    <scope>NUCLEOTIDE SEQUENCE [LARGE SCALE GENOMIC DNA]</scope>
    <source>
        <strain evidence="8 9">DSM 25287</strain>
    </source>
</reference>
<dbReference type="CDD" id="cd01949">
    <property type="entry name" value="GGDEF"/>
    <property type="match status" value="1"/>
</dbReference>
<comment type="caution">
    <text evidence="8">The sequence shown here is derived from an EMBL/GenBank/DDBJ whole genome shotgun (WGS) entry which is preliminary data.</text>
</comment>
<dbReference type="CDD" id="cd00130">
    <property type="entry name" value="PAS"/>
    <property type="match status" value="1"/>
</dbReference>
<dbReference type="SUPFAM" id="SSF141868">
    <property type="entry name" value="EAL domain-like"/>
    <property type="match status" value="1"/>
</dbReference>
<dbReference type="InterPro" id="IPR001610">
    <property type="entry name" value="PAC"/>
</dbReference>
<dbReference type="Pfam" id="PF00990">
    <property type="entry name" value="GGDEF"/>
    <property type="match status" value="1"/>
</dbReference>
<feature type="coiled-coil region" evidence="2">
    <location>
        <begin position="237"/>
        <end position="264"/>
    </location>
</feature>
<evidence type="ECO:0000259" key="6">
    <source>
        <dbReference type="PROSITE" id="PS50885"/>
    </source>
</evidence>
<dbReference type="PROSITE" id="PS50883">
    <property type="entry name" value="EAL"/>
    <property type="match status" value="1"/>
</dbReference>
<feature type="domain" description="PAC" evidence="4">
    <location>
        <begin position="512"/>
        <end position="565"/>
    </location>
</feature>
<dbReference type="InterPro" id="IPR000160">
    <property type="entry name" value="GGDEF_dom"/>
</dbReference>
<dbReference type="OrthoDB" id="8553030at2"/>
<dbReference type="CDD" id="cd06225">
    <property type="entry name" value="HAMP"/>
    <property type="match status" value="1"/>
</dbReference>
<dbReference type="Gene3D" id="3.30.450.40">
    <property type="match status" value="1"/>
</dbReference>
<dbReference type="PANTHER" id="PTHR44757:SF2">
    <property type="entry name" value="BIOFILM ARCHITECTURE MAINTENANCE PROTEIN MBAA"/>
    <property type="match status" value="1"/>
</dbReference>
<comment type="cofactor">
    <cofactor evidence="1">
        <name>Mg(2+)</name>
        <dbReference type="ChEBI" id="CHEBI:18420"/>
    </cofactor>
</comment>
<dbReference type="GO" id="GO:0016020">
    <property type="term" value="C:membrane"/>
    <property type="evidence" value="ECO:0007669"/>
    <property type="project" value="InterPro"/>
</dbReference>
<dbReference type="InterPro" id="IPR043128">
    <property type="entry name" value="Rev_trsase/Diguanyl_cyclase"/>
</dbReference>
<dbReference type="AlphaFoldDB" id="A0A4R2LA16"/>
<keyword evidence="9" id="KW-1185">Reference proteome</keyword>
<dbReference type="InterPro" id="IPR052155">
    <property type="entry name" value="Biofilm_reg_signaling"/>
</dbReference>
<dbReference type="Gene3D" id="3.30.70.270">
    <property type="match status" value="1"/>
</dbReference>
<evidence type="ECO:0000259" key="4">
    <source>
        <dbReference type="PROSITE" id="PS50113"/>
    </source>
</evidence>
<dbReference type="SMART" id="SM00267">
    <property type="entry name" value="GGDEF"/>
    <property type="match status" value="1"/>
</dbReference>
<dbReference type="SMART" id="SM00086">
    <property type="entry name" value="PAC"/>
    <property type="match status" value="1"/>
</dbReference>
<evidence type="ECO:0000256" key="2">
    <source>
        <dbReference type="SAM" id="Coils"/>
    </source>
</evidence>
<organism evidence="8 9">
    <name type="scientific">Plasticicumulans lactativorans</name>
    <dbReference type="NCBI Taxonomy" id="1133106"/>
    <lineage>
        <taxon>Bacteria</taxon>
        <taxon>Pseudomonadati</taxon>
        <taxon>Pseudomonadota</taxon>
        <taxon>Gammaproteobacteria</taxon>
        <taxon>Candidatus Competibacteraceae</taxon>
        <taxon>Plasticicumulans</taxon>
    </lineage>
</organism>
<dbReference type="InterPro" id="IPR001633">
    <property type="entry name" value="EAL_dom"/>
</dbReference>
<name>A0A4R2LA16_9GAMM</name>
<dbReference type="EMBL" id="SLWY01000010">
    <property type="protein sequence ID" value="TCO81016.1"/>
    <property type="molecule type" value="Genomic_DNA"/>
</dbReference>
<dbReference type="SUPFAM" id="SSF55781">
    <property type="entry name" value="GAF domain-like"/>
    <property type="match status" value="1"/>
</dbReference>
<evidence type="ECO:0000256" key="1">
    <source>
        <dbReference type="ARBA" id="ARBA00001946"/>
    </source>
</evidence>
<dbReference type="PROSITE" id="PS50113">
    <property type="entry name" value="PAC"/>
    <property type="match status" value="1"/>
</dbReference>